<accession>A0AAV8X4F8</accession>
<keyword evidence="2" id="KW-1185">Reference proteome</keyword>
<reference evidence="1" key="1">
    <citation type="journal article" date="2023" name="Insect Mol. Biol.">
        <title>Genome sequencing provides insights into the evolution of gene families encoding plant cell wall-degrading enzymes in longhorned beetles.</title>
        <authorList>
            <person name="Shin N.R."/>
            <person name="Okamura Y."/>
            <person name="Kirsch R."/>
            <person name="Pauchet Y."/>
        </authorList>
    </citation>
    <scope>NUCLEOTIDE SEQUENCE</scope>
    <source>
        <strain evidence="1">RBIC_L_NR</strain>
    </source>
</reference>
<dbReference type="EMBL" id="JANEYF010003884">
    <property type="protein sequence ID" value="KAJ8933298.1"/>
    <property type="molecule type" value="Genomic_DNA"/>
</dbReference>
<name>A0AAV8X4F8_9CUCU</name>
<dbReference type="AlphaFoldDB" id="A0AAV8X4F8"/>
<proteinExistence type="predicted"/>
<evidence type="ECO:0000313" key="1">
    <source>
        <dbReference type="EMBL" id="KAJ8933298.1"/>
    </source>
</evidence>
<protein>
    <submittedName>
        <fullName evidence="1">Uncharacterized protein</fullName>
    </submittedName>
</protein>
<evidence type="ECO:0000313" key="2">
    <source>
        <dbReference type="Proteomes" id="UP001162156"/>
    </source>
</evidence>
<gene>
    <name evidence="1" type="ORF">NQ314_014126</name>
</gene>
<dbReference type="Proteomes" id="UP001162156">
    <property type="component" value="Unassembled WGS sequence"/>
</dbReference>
<sequence>MGKGREEVYVSKWFAFKRMQCLLDKDDPVATISTEQ</sequence>
<comment type="caution">
    <text evidence="1">The sequence shown here is derived from an EMBL/GenBank/DDBJ whole genome shotgun (WGS) entry which is preliminary data.</text>
</comment>
<organism evidence="1 2">
    <name type="scientific">Rhamnusium bicolor</name>
    <dbReference type="NCBI Taxonomy" id="1586634"/>
    <lineage>
        <taxon>Eukaryota</taxon>
        <taxon>Metazoa</taxon>
        <taxon>Ecdysozoa</taxon>
        <taxon>Arthropoda</taxon>
        <taxon>Hexapoda</taxon>
        <taxon>Insecta</taxon>
        <taxon>Pterygota</taxon>
        <taxon>Neoptera</taxon>
        <taxon>Endopterygota</taxon>
        <taxon>Coleoptera</taxon>
        <taxon>Polyphaga</taxon>
        <taxon>Cucujiformia</taxon>
        <taxon>Chrysomeloidea</taxon>
        <taxon>Cerambycidae</taxon>
        <taxon>Lepturinae</taxon>
        <taxon>Rhagiini</taxon>
        <taxon>Rhamnusium</taxon>
    </lineage>
</organism>
<feature type="non-terminal residue" evidence="1">
    <location>
        <position position="36"/>
    </location>
</feature>